<comment type="cofactor">
    <cofactor evidence="1">
        <name>pyridoxal 5'-phosphate</name>
        <dbReference type="ChEBI" id="CHEBI:597326"/>
    </cofactor>
</comment>
<keyword evidence="3" id="KW-0663">Pyridoxal phosphate</keyword>
<dbReference type="SUPFAM" id="SSF53383">
    <property type="entry name" value="PLP-dependent transferases"/>
    <property type="match status" value="1"/>
</dbReference>
<evidence type="ECO:0000256" key="4">
    <source>
        <dbReference type="ARBA" id="ARBA00023239"/>
    </source>
</evidence>
<dbReference type="EMBL" id="FO681347">
    <property type="protein sequence ID" value="CCV64624.1"/>
    <property type="molecule type" value="Genomic_DNA"/>
</dbReference>
<dbReference type="STRING" id="1318466.BN85410470"/>
<keyword evidence="8" id="KW-1185">Reference proteome</keyword>
<reference evidence="7 8" key="1">
    <citation type="journal article" date="2013" name="J. Mol. Microbiol. Biotechnol.">
        <title>Analysis of the Complete Genomes of Acholeplasma brassicae , A. palmae and A. laidlawii and Their Comparison to the Obligate Parasites from ' Candidatus Phytoplasma'.</title>
        <authorList>
            <person name="Kube M."/>
            <person name="Siewert C."/>
            <person name="Migdoll A.M."/>
            <person name="Duduk B."/>
            <person name="Holz S."/>
            <person name="Rabus R."/>
            <person name="Seemuller E."/>
            <person name="Mitrovic J."/>
            <person name="Muller I."/>
            <person name="Buttner C."/>
            <person name="Reinhardt R."/>
        </authorList>
    </citation>
    <scope>NUCLEOTIDE SEQUENCE [LARGE SCALE GENOMIC DNA]</scope>
    <source>
        <strain evidence="7 8">J233</strain>
    </source>
</reference>
<accession>U4KL61</accession>
<dbReference type="Pfam" id="PF00155">
    <property type="entry name" value="Aminotran_1_2"/>
    <property type="match status" value="1"/>
</dbReference>
<evidence type="ECO:0000313" key="7">
    <source>
        <dbReference type="EMBL" id="CCV64624.1"/>
    </source>
</evidence>
<proteinExistence type="inferred from homology"/>
<sequence>MNYNFKNQDRSKQSSNKWERNIQTKEEMKEKIFLSVADADFLIAPEIEKGLSYYIKNVVLGYNKPSPNYYLSVIKWMKQKHDWDILKESIVITPGVVFALYNAITSYTHENDGVIIFSPVYPRFNYAITDSKRALVSIPLLKTKGSYEIDFELFESEAKKENNKMLILCSPHNPVGRVWNLDELQRINQICIENNIVVISDEIHNDLVLNNNQHTVFSKINKKSIICTSPSKAFNMGGLQVANIIIEDKELREKFVKNMGNNGIHMGNILSLKAVELAYNNASKWLENFVRLIEENYQILTSFISEKLPQVKVTKLEGTYLVWLDFSGLKLEHETLKVFLETKCHLEFSDGISFGKEGYNYQRMNIACDKKTLMEVLHRLEKEVLIAFKE</sequence>
<dbReference type="GO" id="GO:0047804">
    <property type="term" value="F:cysteine-S-conjugate beta-lyase activity"/>
    <property type="evidence" value="ECO:0007669"/>
    <property type="project" value="UniProtKB-EC"/>
</dbReference>
<dbReference type="PANTHER" id="PTHR43525:SF1">
    <property type="entry name" value="PROTEIN MALY"/>
    <property type="match status" value="1"/>
</dbReference>
<dbReference type="GO" id="GO:0030170">
    <property type="term" value="F:pyridoxal phosphate binding"/>
    <property type="evidence" value="ECO:0007669"/>
    <property type="project" value="InterPro"/>
</dbReference>
<dbReference type="InterPro" id="IPR027619">
    <property type="entry name" value="C-S_lyase_PatB-like"/>
</dbReference>
<dbReference type="Proteomes" id="UP000032740">
    <property type="component" value="Chromosome"/>
</dbReference>
<dbReference type="CDD" id="cd00609">
    <property type="entry name" value="AAT_like"/>
    <property type="match status" value="1"/>
</dbReference>
<dbReference type="NCBIfam" id="TIGR04350">
    <property type="entry name" value="C_S_lyase_PatB"/>
    <property type="match status" value="1"/>
</dbReference>
<keyword evidence="7" id="KW-0808">Transferase</keyword>
<dbReference type="GO" id="GO:0016740">
    <property type="term" value="F:transferase activity"/>
    <property type="evidence" value="ECO:0007669"/>
    <property type="project" value="UniProtKB-KW"/>
</dbReference>
<dbReference type="KEGG" id="apal:BN85410470"/>
<feature type="domain" description="Aminotransferase class I/classII large" evidence="6">
    <location>
        <begin position="73"/>
        <end position="380"/>
    </location>
</feature>
<dbReference type="Gene3D" id="3.40.640.10">
    <property type="entry name" value="Type I PLP-dependent aspartate aminotransferase-like (Major domain)"/>
    <property type="match status" value="1"/>
</dbReference>
<dbReference type="EC" id="4.4.1.13" evidence="2"/>
<dbReference type="InterPro" id="IPR015424">
    <property type="entry name" value="PyrdxlP-dep_Trfase"/>
</dbReference>
<organism evidence="7 8">
    <name type="scientific">Alteracholeplasma palmae (strain ATCC 49389 / J233)</name>
    <name type="common">Acholeplasma palmae</name>
    <dbReference type="NCBI Taxonomy" id="1318466"/>
    <lineage>
        <taxon>Bacteria</taxon>
        <taxon>Bacillati</taxon>
        <taxon>Mycoplasmatota</taxon>
        <taxon>Mollicutes</taxon>
        <taxon>Acholeplasmatales</taxon>
        <taxon>Acholeplasmataceae</taxon>
        <taxon>Acholeplasma</taxon>
    </lineage>
</organism>
<evidence type="ECO:0000256" key="3">
    <source>
        <dbReference type="ARBA" id="ARBA00022898"/>
    </source>
</evidence>
<name>U4KL61_ALTPJ</name>
<comment type="similarity">
    <text evidence="5">Belongs to the class-II pyridoxal-phosphate-dependent aminotransferase family. MalY/PatB cystathionine beta-lyase subfamily.</text>
</comment>
<dbReference type="PANTHER" id="PTHR43525">
    <property type="entry name" value="PROTEIN MALY"/>
    <property type="match status" value="1"/>
</dbReference>
<dbReference type="OrthoDB" id="9802872at2"/>
<dbReference type="InterPro" id="IPR015421">
    <property type="entry name" value="PyrdxlP-dep_Trfase_major"/>
</dbReference>
<dbReference type="HOGENOM" id="CLU_017584_15_0_14"/>
<dbReference type="InterPro" id="IPR015422">
    <property type="entry name" value="PyrdxlP-dep_Trfase_small"/>
</dbReference>
<evidence type="ECO:0000256" key="1">
    <source>
        <dbReference type="ARBA" id="ARBA00001933"/>
    </source>
</evidence>
<dbReference type="InterPro" id="IPR051798">
    <property type="entry name" value="Class-II_PLP-Dep_Aminotrans"/>
</dbReference>
<keyword evidence="4" id="KW-0456">Lyase</keyword>
<dbReference type="InterPro" id="IPR004839">
    <property type="entry name" value="Aminotransferase_I/II_large"/>
</dbReference>
<evidence type="ECO:0000256" key="5">
    <source>
        <dbReference type="ARBA" id="ARBA00037974"/>
    </source>
</evidence>
<protein>
    <recommendedName>
        <fullName evidence="2">cysteine-S-conjugate beta-lyase</fullName>
        <ecNumber evidence="2">4.4.1.13</ecNumber>
    </recommendedName>
</protein>
<dbReference type="Gene3D" id="3.90.1150.10">
    <property type="entry name" value="Aspartate Aminotransferase, domain 1"/>
    <property type="match status" value="1"/>
</dbReference>
<dbReference type="AlphaFoldDB" id="U4KL61"/>
<evidence type="ECO:0000259" key="6">
    <source>
        <dbReference type="Pfam" id="PF00155"/>
    </source>
</evidence>
<dbReference type="RefSeq" id="WP_026661046.1">
    <property type="nucleotide sequence ID" value="NC_022538.1"/>
</dbReference>
<evidence type="ECO:0000256" key="2">
    <source>
        <dbReference type="ARBA" id="ARBA00012224"/>
    </source>
</evidence>
<gene>
    <name evidence="7" type="ORF">BN85410470</name>
</gene>
<evidence type="ECO:0000313" key="8">
    <source>
        <dbReference type="Proteomes" id="UP000032740"/>
    </source>
</evidence>